<dbReference type="EMBL" id="MN740493">
    <property type="protein sequence ID" value="QHU29700.1"/>
    <property type="molecule type" value="Genomic_DNA"/>
</dbReference>
<protein>
    <submittedName>
        <fullName evidence="1">Uncharacterized protein</fullName>
    </submittedName>
</protein>
<organism evidence="1">
    <name type="scientific">viral metagenome</name>
    <dbReference type="NCBI Taxonomy" id="1070528"/>
    <lineage>
        <taxon>unclassified sequences</taxon>
        <taxon>metagenomes</taxon>
        <taxon>organismal metagenomes</taxon>
    </lineage>
</organism>
<accession>A0A6C0LH19</accession>
<dbReference type="InterPro" id="IPR011990">
    <property type="entry name" value="TPR-like_helical_dom_sf"/>
</dbReference>
<dbReference type="PROSITE" id="PS50005">
    <property type="entry name" value="TPR"/>
    <property type="match status" value="1"/>
</dbReference>
<dbReference type="Gene3D" id="1.25.40.10">
    <property type="entry name" value="Tetratricopeptide repeat domain"/>
    <property type="match status" value="1"/>
</dbReference>
<dbReference type="AlphaFoldDB" id="A0A6C0LH19"/>
<proteinExistence type="predicted"/>
<dbReference type="InterPro" id="IPR019734">
    <property type="entry name" value="TPR_rpt"/>
</dbReference>
<name>A0A6C0LH19_9ZZZZ</name>
<sequence>MINIYVIKSDHLPMRAKSIDVTTNKIRNLMKAQKIESNIVYIKTPTIQDIEKNLAEYNKSIDLTEEIEDEDFKKLQNKFNLAQISNLLKHKNAYEIIKNSTNKHNLILEDDVLLLDDFINNFNDFLKLLNKIEYDILFTCISNNNGTKRLDIELSTINFKILLSKSSYLVTPATADKLYNYLQKIRFTIKNSLSKYIYDNRNDLQSYVLNKHMFLEGSKLGLFISTVNPTNQQIQNNSFVEMVNLYNKFDKNETTIEDILDFHNKNGKNNPEFLHLVGLVYYKKNDYNKALEYLQDAVFNIKKLEGHVPVFNEILNNCINMHKFSQDDIKDCFDKPGIYCA</sequence>
<reference evidence="1" key="1">
    <citation type="journal article" date="2020" name="Nature">
        <title>Giant virus diversity and host interactions through global metagenomics.</title>
        <authorList>
            <person name="Schulz F."/>
            <person name="Roux S."/>
            <person name="Paez-Espino D."/>
            <person name="Jungbluth S."/>
            <person name="Walsh D.A."/>
            <person name="Denef V.J."/>
            <person name="McMahon K.D."/>
            <person name="Konstantinidis K.T."/>
            <person name="Eloe-Fadrosh E.A."/>
            <person name="Kyrpides N.C."/>
            <person name="Woyke T."/>
        </authorList>
    </citation>
    <scope>NUCLEOTIDE SEQUENCE</scope>
    <source>
        <strain evidence="1">GVMAG-M-3300027804-48</strain>
    </source>
</reference>
<evidence type="ECO:0000313" key="1">
    <source>
        <dbReference type="EMBL" id="QHU29700.1"/>
    </source>
</evidence>
<dbReference type="SUPFAM" id="SSF48452">
    <property type="entry name" value="TPR-like"/>
    <property type="match status" value="1"/>
</dbReference>